<reference evidence="1" key="2">
    <citation type="journal article" date="2015" name="Data Brief">
        <title>Shoot transcriptome of the giant reed, Arundo donax.</title>
        <authorList>
            <person name="Barrero R.A."/>
            <person name="Guerrero F.D."/>
            <person name="Moolhuijzen P."/>
            <person name="Goolsby J.A."/>
            <person name="Tidwell J."/>
            <person name="Bellgard S.E."/>
            <person name="Bellgard M.I."/>
        </authorList>
    </citation>
    <scope>NUCLEOTIDE SEQUENCE</scope>
    <source>
        <tissue evidence="1">Shoot tissue taken approximately 20 cm above the soil surface</tissue>
    </source>
</reference>
<dbReference type="AlphaFoldDB" id="A0A0A9BUB3"/>
<sequence>MRPRTEGGVISCCWWMIAADTCGCNCWRARTRRRRR</sequence>
<evidence type="ECO:0000313" key="1">
    <source>
        <dbReference type="EMBL" id="JAD64755.1"/>
    </source>
</evidence>
<reference evidence="1" key="1">
    <citation type="submission" date="2014-09" db="EMBL/GenBank/DDBJ databases">
        <authorList>
            <person name="Magalhaes I.L.F."/>
            <person name="Oliveira U."/>
            <person name="Santos F.R."/>
            <person name="Vidigal T.H.D.A."/>
            <person name="Brescovit A.D."/>
            <person name="Santos A.J."/>
        </authorList>
    </citation>
    <scope>NUCLEOTIDE SEQUENCE</scope>
    <source>
        <tissue evidence="1">Shoot tissue taken approximately 20 cm above the soil surface</tissue>
    </source>
</reference>
<name>A0A0A9BUB3_ARUDO</name>
<dbReference type="EMBL" id="GBRH01233140">
    <property type="protein sequence ID" value="JAD64755.1"/>
    <property type="molecule type" value="Transcribed_RNA"/>
</dbReference>
<organism evidence="1">
    <name type="scientific">Arundo donax</name>
    <name type="common">Giant reed</name>
    <name type="synonym">Donax arundinaceus</name>
    <dbReference type="NCBI Taxonomy" id="35708"/>
    <lineage>
        <taxon>Eukaryota</taxon>
        <taxon>Viridiplantae</taxon>
        <taxon>Streptophyta</taxon>
        <taxon>Embryophyta</taxon>
        <taxon>Tracheophyta</taxon>
        <taxon>Spermatophyta</taxon>
        <taxon>Magnoliopsida</taxon>
        <taxon>Liliopsida</taxon>
        <taxon>Poales</taxon>
        <taxon>Poaceae</taxon>
        <taxon>PACMAD clade</taxon>
        <taxon>Arundinoideae</taxon>
        <taxon>Arundineae</taxon>
        <taxon>Arundo</taxon>
    </lineage>
</organism>
<accession>A0A0A9BUB3</accession>
<proteinExistence type="predicted"/>
<protein>
    <submittedName>
        <fullName evidence="1">Uncharacterized protein</fullName>
    </submittedName>
</protein>